<dbReference type="InterPro" id="IPR013249">
    <property type="entry name" value="RNA_pol_sigma70_r4_t2"/>
</dbReference>
<evidence type="ECO:0000256" key="3">
    <source>
        <dbReference type="ARBA" id="ARBA00023082"/>
    </source>
</evidence>
<dbReference type="PANTHER" id="PTHR43133:SF46">
    <property type="entry name" value="RNA POLYMERASE SIGMA-70 FACTOR ECF SUBFAMILY"/>
    <property type="match status" value="1"/>
</dbReference>
<accession>A0A380CRV4</accession>
<dbReference type="Gene3D" id="1.10.10.10">
    <property type="entry name" value="Winged helix-like DNA-binding domain superfamily/Winged helix DNA-binding domain"/>
    <property type="match status" value="1"/>
</dbReference>
<feature type="domain" description="RNA polymerase sigma-70 region 2" evidence="5">
    <location>
        <begin position="27"/>
        <end position="94"/>
    </location>
</feature>
<dbReference type="Pfam" id="PF08281">
    <property type="entry name" value="Sigma70_r4_2"/>
    <property type="match status" value="1"/>
</dbReference>
<evidence type="ECO:0000313" key="7">
    <source>
        <dbReference type="EMBL" id="SUJ26727.1"/>
    </source>
</evidence>
<comment type="similarity">
    <text evidence="1">Belongs to the sigma-70 factor family. ECF subfamily.</text>
</comment>
<name>A0A380CRV4_SPHSI</name>
<dbReference type="EMBL" id="UGYW01000002">
    <property type="protein sequence ID" value="SUJ26727.1"/>
    <property type="molecule type" value="Genomic_DNA"/>
</dbReference>
<dbReference type="Proteomes" id="UP000254893">
    <property type="component" value="Unassembled WGS sequence"/>
</dbReference>
<dbReference type="InterPro" id="IPR007627">
    <property type="entry name" value="RNA_pol_sigma70_r2"/>
</dbReference>
<dbReference type="InterPro" id="IPR013325">
    <property type="entry name" value="RNA_pol_sigma_r2"/>
</dbReference>
<proteinExistence type="inferred from homology"/>
<dbReference type="GO" id="GO:0003677">
    <property type="term" value="F:DNA binding"/>
    <property type="evidence" value="ECO:0007669"/>
    <property type="project" value="InterPro"/>
</dbReference>
<keyword evidence="2" id="KW-0805">Transcription regulation</keyword>
<reference evidence="7 8" key="1">
    <citation type="submission" date="2018-06" db="EMBL/GenBank/DDBJ databases">
        <authorList>
            <consortium name="Pathogen Informatics"/>
            <person name="Doyle S."/>
        </authorList>
    </citation>
    <scope>NUCLEOTIDE SEQUENCE [LARGE SCALE GENOMIC DNA]</scope>
    <source>
        <strain evidence="7 8">NCTC11388</strain>
    </source>
</reference>
<dbReference type="InterPro" id="IPR013324">
    <property type="entry name" value="RNA_pol_sigma_r3/r4-like"/>
</dbReference>
<protein>
    <submittedName>
        <fullName evidence="7">Probable RNA polymerase sigma factor fecI</fullName>
    </submittedName>
</protein>
<dbReference type="InterPro" id="IPR039425">
    <property type="entry name" value="RNA_pol_sigma-70-like"/>
</dbReference>
<dbReference type="Pfam" id="PF04542">
    <property type="entry name" value="Sigma70_r2"/>
    <property type="match status" value="1"/>
</dbReference>
<keyword evidence="4" id="KW-0804">Transcription</keyword>
<dbReference type="SUPFAM" id="SSF88946">
    <property type="entry name" value="Sigma2 domain of RNA polymerase sigma factors"/>
    <property type="match status" value="1"/>
</dbReference>
<dbReference type="GO" id="GO:0006352">
    <property type="term" value="P:DNA-templated transcription initiation"/>
    <property type="evidence" value="ECO:0007669"/>
    <property type="project" value="InterPro"/>
</dbReference>
<evidence type="ECO:0000256" key="4">
    <source>
        <dbReference type="ARBA" id="ARBA00023163"/>
    </source>
</evidence>
<gene>
    <name evidence="7" type="primary">fecI_3</name>
    <name evidence="7" type="ORF">NCTC11388_04010</name>
</gene>
<keyword evidence="3" id="KW-0731">Sigma factor</keyword>
<dbReference type="NCBIfam" id="TIGR02937">
    <property type="entry name" value="sigma70-ECF"/>
    <property type="match status" value="1"/>
</dbReference>
<evidence type="ECO:0000256" key="2">
    <source>
        <dbReference type="ARBA" id="ARBA00023015"/>
    </source>
</evidence>
<evidence type="ECO:0000259" key="6">
    <source>
        <dbReference type="Pfam" id="PF08281"/>
    </source>
</evidence>
<evidence type="ECO:0000259" key="5">
    <source>
        <dbReference type="Pfam" id="PF04542"/>
    </source>
</evidence>
<feature type="domain" description="RNA polymerase sigma factor 70 region 4 type 2" evidence="6">
    <location>
        <begin position="124"/>
        <end position="174"/>
    </location>
</feature>
<organism evidence="7 8">
    <name type="scientific">Sphingobacterium spiritivorum</name>
    <name type="common">Flavobacterium spiritivorum</name>
    <dbReference type="NCBI Taxonomy" id="258"/>
    <lineage>
        <taxon>Bacteria</taxon>
        <taxon>Pseudomonadati</taxon>
        <taxon>Bacteroidota</taxon>
        <taxon>Sphingobacteriia</taxon>
        <taxon>Sphingobacteriales</taxon>
        <taxon>Sphingobacteriaceae</taxon>
        <taxon>Sphingobacterium</taxon>
    </lineage>
</organism>
<dbReference type="AlphaFoldDB" id="A0A380CRV4"/>
<dbReference type="PANTHER" id="PTHR43133">
    <property type="entry name" value="RNA POLYMERASE ECF-TYPE SIGMA FACTO"/>
    <property type="match status" value="1"/>
</dbReference>
<evidence type="ECO:0000256" key="1">
    <source>
        <dbReference type="ARBA" id="ARBA00010641"/>
    </source>
</evidence>
<dbReference type="SUPFAM" id="SSF88659">
    <property type="entry name" value="Sigma3 and sigma4 domains of RNA polymerase sigma factors"/>
    <property type="match status" value="1"/>
</dbReference>
<dbReference type="InterPro" id="IPR014284">
    <property type="entry name" value="RNA_pol_sigma-70_dom"/>
</dbReference>
<dbReference type="GO" id="GO:0016987">
    <property type="term" value="F:sigma factor activity"/>
    <property type="evidence" value="ECO:0007669"/>
    <property type="project" value="UniProtKB-KW"/>
</dbReference>
<dbReference type="Gene3D" id="1.10.1740.10">
    <property type="match status" value="1"/>
</dbReference>
<evidence type="ECO:0000313" key="8">
    <source>
        <dbReference type="Proteomes" id="UP000254893"/>
    </source>
</evidence>
<sequence>MRPYSKHAESELMALMIAGDHNAYLEIYDRYKTPLQQHAWKKLGHAQDVQDVIQDMFTELWIKREALQLTTGLANYLFTAVRNRSLNLIYKRRKEAPYLDSLEEFIREGHYLIDLQVREREFRELIEKEIDNLPPRMQEVFRLSREEGLSHKQIALRLGTSEHTIAKQMTNVLKVLRKKLGPFYFIIFLIV</sequence>
<dbReference type="InterPro" id="IPR036388">
    <property type="entry name" value="WH-like_DNA-bd_sf"/>
</dbReference>